<feature type="compositionally biased region" description="Acidic residues" evidence="5">
    <location>
        <begin position="637"/>
        <end position="664"/>
    </location>
</feature>
<dbReference type="Gene3D" id="2.20.28.10">
    <property type="match status" value="1"/>
</dbReference>
<dbReference type="InterPro" id="IPR039512">
    <property type="entry name" value="RCHY1_zinc-ribbon"/>
</dbReference>
<dbReference type="Pfam" id="PF14599">
    <property type="entry name" value="zinc_ribbon_6"/>
    <property type="match status" value="1"/>
</dbReference>
<dbReference type="CDD" id="cd16464">
    <property type="entry name" value="RING-H2_Pirh2-like"/>
    <property type="match status" value="1"/>
</dbReference>
<dbReference type="InterPro" id="IPR017921">
    <property type="entry name" value="Znf_CTCHY"/>
</dbReference>
<name>A0AA38RBE1_9PEZI</name>
<dbReference type="Gene3D" id="3.30.40.10">
    <property type="entry name" value="Zinc/RING finger domain, C3HC4 (zinc finger)"/>
    <property type="match status" value="1"/>
</dbReference>
<protein>
    <submittedName>
        <fullName evidence="9">Zf-CHY-domain-containing protein</fullName>
    </submittedName>
</protein>
<dbReference type="InterPro" id="IPR037275">
    <property type="entry name" value="Znf_CTCHY_sf"/>
</dbReference>
<keyword evidence="2 4" id="KW-0863">Zinc-finger</keyword>
<keyword evidence="3" id="KW-0862">Zinc</keyword>
<gene>
    <name evidence="9" type="ORF">NKR23_g11131</name>
</gene>
<feature type="region of interest" description="Disordered" evidence="5">
    <location>
        <begin position="551"/>
        <end position="576"/>
    </location>
</feature>
<feature type="region of interest" description="Disordered" evidence="5">
    <location>
        <begin position="24"/>
        <end position="137"/>
    </location>
</feature>
<feature type="compositionally biased region" description="Basic and acidic residues" evidence="5">
    <location>
        <begin position="46"/>
        <end position="61"/>
    </location>
</feature>
<evidence type="ECO:0000259" key="7">
    <source>
        <dbReference type="PROSITE" id="PS51266"/>
    </source>
</evidence>
<feature type="compositionally biased region" description="Polar residues" evidence="5">
    <location>
        <begin position="109"/>
        <end position="120"/>
    </location>
</feature>
<evidence type="ECO:0000259" key="8">
    <source>
        <dbReference type="PROSITE" id="PS51270"/>
    </source>
</evidence>
<dbReference type="GO" id="GO:0016567">
    <property type="term" value="P:protein ubiquitination"/>
    <property type="evidence" value="ECO:0007669"/>
    <property type="project" value="TreeGrafter"/>
</dbReference>
<dbReference type="PANTHER" id="PTHR21319">
    <property type="entry name" value="RING FINGER AND CHY ZINC FINGER DOMAIN-CONTAINING PROTEIN 1"/>
    <property type="match status" value="1"/>
</dbReference>
<organism evidence="9 10">
    <name type="scientific">Pleurostoma richardsiae</name>
    <dbReference type="NCBI Taxonomy" id="41990"/>
    <lineage>
        <taxon>Eukaryota</taxon>
        <taxon>Fungi</taxon>
        <taxon>Dikarya</taxon>
        <taxon>Ascomycota</taxon>
        <taxon>Pezizomycotina</taxon>
        <taxon>Sordariomycetes</taxon>
        <taxon>Sordariomycetidae</taxon>
        <taxon>Calosphaeriales</taxon>
        <taxon>Pleurostomataceae</taxon>
        <taxon>Pleurostoma</taxon>
    </lineage>
</organism>
<dbReference type="Pfam" id="PF13639">
    <property type="entry name" value="zf-RING_2"/>
    <property type="match status" value="1"/>
</dbReference>
<keyword evidence="10" id="KW-1185">Reference proteome</keyword>
<feature type="domain" description="CHY-type" evidence="7">
    <location>
        <begin position="266"/>
        <end position="333"/>
    </location>
</feature>
<dbReference type="InterPro" id="IPR001841">
    <property type="entry name" value="Znf_RING"/>
</dbReference>
<evidence type="ECO:0000313" key="10">
    <source>
        <dbReference type="Proteomes" id="UP001174694"/>
    </source>
</evidence>
<dbReference type="EMBL" id="JANBVO010000055">
    <property type="protein sequence ID" value="KAJ9132637.1"/>
    <property type="molecule type" value="Genomic_DNA"/>
</dbReference>
<evidence type="ECO:0000256" key="1">
    <source>
        <dbReference type="ARBA" id="ARBA00022723"/>
    </source>
</evidence>
<dbReference type="InterPro" id="IPR008913">
    <property type="entry name" value="Znf_CHY"/>
</dbReference>
<feature type="compositionally biased region" description="Polar residues" evidence="5">
    <location>
        <begin position="551"/>
        <end position="567"/>
    </location>
</feature>
<dbReference type="GO" id="GO:0008270">
    <property type="term" value="F:zinc ion binding"/>
    <property type="evidence" value="ECO:0007669"/>
    <property type="project" value="UniProtKB-KW"/>
</dbReference>
<sequence>MSSLVSSFLINPVLRQARRFSAGFATRPDTDPDLASDRRRRHSHDPHRGHDDAISESDEHSTIATSEDSNAEAMAASRAAAAPVPMPSNAREDDTRDSALPLARELNPPTASGPLSVNQAGSGGGSTIPLPEDYHSDSCLPADDGMGDLRRRIHNIQLSGMSPSEKAYLMHQLLSEGYTRSQIVSHSRLSLRPESPASPTVWEQPIAASTQSFKFWRSPFGEGSASQKLALTEEDLLPTYAPILQLRDTSEYPEYEDTGILAEPEDDTRHFGCEHYRRNVKMQCATCERWYTCRLCHDAVEDHVLPRRETKHMLCMFCGCAQKASDTCANCSQSAAQYYCNICKLWSDDVGKPVYHCNECGICRIGRGLGKDFFHCKKCNACIAVSIETTHKCIERATDSDCPICGEYMFSSQKTVVFMDCGHSIHKKCREEHLKRSYKCPICSKSITNMAAQFRTLDIAIAAQPMPDEYQHMKAVVLCNDCSAKTTTAYHWLGLKCEMCNSYNTVQLQLLRESDGPNNRPIHEDAMHEVARHIPLPQSPLSLNGPGTPMTTTTAFPLPSRQNTPRETPSIDGFPASTLSVLDAPNQIASPGRALELPVGVIGLAAETDDSEEEDMLDFWGGDQPRSSTSVEHTDDVQEDEDCEDSDSADDCDDDSEEDEEEEILLFGHR</sequence>
<dbReference type="SUPFAM" id="SSF161245">
    <property type="entry name" value="Zinc hairpin stack"/>
    <property type="match status" value="1"/>
</dbReference>
<dbReference type="InterPro" id="IPR013083">
    <property type="entry name" value="Znf_RING/FYVE/PHD"/>
</dbReference>
<dbReference type="SUPFAM" id="SSF57850">
    <property type="entry name" value="RING/U-box"/>
    <property type="match status" value="1"/>
</dbReference>
<accession>A0AA38RBE1</accession>
<feature type="compositionally biased region" description="Low complexity" evidence="5">
    <location>
        <begin position="71"/>
        <end position="82"/>
    </location>
</feature>
<dbReference type="PROSITE" id="PS51266">
    <property type="entry name" value="ZF_CHY"/>
    <property type="match status" value="1"/>
</dbReference>
<dbReference type="Proteomes" id="UP001174694">
    <property type="component" value="Unassembled WGS sequence"/>
</dbReference>
<evidence type="ECO:0000259" key="6">
    <source>
        <dbReference type="PROSITE" id="PS50089"/>
    </source>
</evidence>
<dbReference type="AlphaFoldDB" id="A0AA38RBE1"/>
<dbReference type="PROSITE" id="PS51270">
    <property type="entry name" value="ZF_CTCHY"/>
    <property type="match status" value="1"/>
</dbReference>
<proteinExistence type="predicted"/>
<feature type="domain" description="RING-type" evidence="6">
    <location>
        <begin position="402"/>
        <end position="444"/>
    </location>
</feature>
<feature type="domain" description="CTCHY-type" evidence="8">
    <location>
        <begin position="335"/>
        <end position="401"/>
    </location>
</feature>
<evidence type="ECO:0000256" key="2">
    <source>
        <dbReference type="ARBA" id="ARBA00022771"/>
    </source>
</evidence>
<evidence type="ECO:0000256" key="4">
    <source>
        <dbReference type="PROSITE-ProRule" id="PRU00601"/>
    </source>
</evidence>
<evidence type="ECO:0000313" key="9">
    <source>
        <dbReference type="EMBL" id="KAJ9132637.1"/>
    </source>
</evidence>
<evidence type="ECO:0000256" key="3">
    <source>
        <dbReference type="ARBA" id="ARBA00022833"/>
    </source>
</evidence>
<dbReference type="GO" id="GO:0006511">
    <property type="term" value="P:ubiquitin-dependent protein catabolic process"/>
    <property type="evidence" value="ECO:0007669"/>
    <property type="project" value="TreeGrafter"/>
</dbReference>
<dbReference type="SMART" id="SM00184">
    <property type="entry name" value="RING"/>
    <property type="match status" value="1"/>
</dbReference>
<dbReference type="InterPro" id="IPR037274">
    <property type="entry name" value="Znf_CHY_sf"/>
</dbReference>
<dbReference type="GO" id="GO:0061630">
    <property type="term" value="F:ubiquitin protein ligase activity"/>
    <property type="evidence" value="ECO:0007669"/>
    <property type="project" value="TreeGrafter"/>
</dbReference>
<dbReference type="PROSITE" id="PS50089">
    <property type="entry name" value="ZF_RING_2"/>
    <property type="match status" value="1"/>
</dbReference>
<evidence type="ECO:0000256" key="5">
    <source>
        <dbReference type="SAM" id="MobiDB-lite"/>
    </source>
</evidence>
<dbReference type="PANTHER" id="PTHR21319:SF0">
    <property type="entry name" value="AND RING FINGER DOMAIN PROTEIN, PUTATIVE (AFU_ORTHOLOGUE AFUA_1G08900)-RELATED"/>
    <property type="match status" value="1"/>
</dbReference>
<reference evidence="9" key="1">
    <citation type="submission" date="2022-07" db="EMBL/GenBank/DDBJ databases">
        <title>Fungi with potential for degradation of polypropylene.</title>
        <authorList>
            <person name="Gostincar C."/>
        </authorList>
    </citation>
    <scope>NUCLEOTIDE SEQUENCE</scope>
    <source>
        <strain evidence="9">EXF-13308</strain>
    </source>
</reference>
<feature type="region of interest" description="Disordered" evidence="5">
    <location>
        <begin position="609"/>
        <end position="670"/>
    </location>
</feature>
<keyword evidence="1" id="KW-0479">Metal-binding</keyword>
<dbReference type="GO" id="GO:0005634">
    <property type="term" value="C:nucleus"/>
    <property type="evidence" value="ECO:0007669"/>
    <property type="project" value="TreeGrafter"/>
</dbReference>
<dbReference type="Pfam" id="PF05495">
    <property type="entry name" value="zf-CHY"/>
    <property type="match status" value="1"/>
</dbReference>
<dbReference type="SUPFAM" id="SSF161219">
    <property type="entry name" value="CHY zinc finger-like"/>
    <property type="match status" value="1"/>
</dbReference>
<comment type="caution">
    <text evidence="9">The sequence shown here is derived from an EMBL/GenBank/DDBJ whole genome shotgun (WGS) entry which is preliminary data.</text>
</comment>